<evidence type="ECO:0000259" key="1">
    <source>
        <dbReference type="SMART" id="SM00278"/>
    </source>
</evidence>
<feature type="domain" description="Helix-hairpin-helix DNA-binding motif class 1" evidence="1">
    <location>
        <begin position="109"/>
        <end position="128"/>
    </location>
</feature>
<dbReference type="EMBL" id="JAKUML010000004">
    <property type="protein sequence ID" value="MCJ8146002.1"/>
    <property type="molecule type" value="Genomic_DNA"/>
</dbReference>
<evidence type="ECO:0000313" key="2">
    <source>
        <dbReference type="EMBL" id="MCJ8146002.1"/>
    </source>
</evidence>
<feature type="domain" description="Helix-hairpin-helix DNA-binding motif class 1" evidence="1">
    <location>
        <begin position="139"/>
        <end position="158"/>
    </location>
</feature>
<dbReference type="GO" id="GO:0015627">
    <property type="term" value="C:type II protein secretion system complex"/>
    <property type="evidence" value="ECO:0007669"/>
    <property type="project" value="TreeGrafter"/>
</dbReference>
<sequence length="163" mass="18476">MNVSKFCLKIIVLLFGFCSLFAGIVHAKTTLSFEQWKARQERIDQRLMDQRLMEQHAQSTIIQSAPQTLLTTPQHTTTPQVADSTITQIQPQRLGEAVSININQATAQEITAKLDGIGRKKAQAIVQYRKQHGDFKKEDELIQVKGIGEKTLAKNRSRIRLKH</sequence>
<reference evidence="2" key="1">
    <citation type="submission" date="2022-02" db="EMBL/GenBank/DDBJ databases">
        <title>Acinetobacter A3.8 sp. nov., isolated from Sediment (Zhairuo Island).</title>
        <authorList>
            <person name="Zheng K."/>
        </authorList>
    </citation>
    <scope>NUCLEOTIDE SEQUENCE</scope>
    <source>
        <strain evidence="2">A3.8</strain>
    </source>
</reference>
<name>A0A9X2B6D8_9GAMM</name>
<dbReference type="SMART" id="SM00278">
    <property type="entry name" value="HhH1"/>
    <property type="match status" value="2"/>
</dbReference>
<protein>
    <submittedName>
        <fullName evidence="2">Helix-hairpin-helix domain-containing protein</fullName>
    </submittedName>
</protein>
<dbReference type="GO" id="GO:0006281">
    <property type="term" value="P:DNA repair"/>
    <property type="evidence" value="ECO:0007669"/>
    <property type="project" value="InterPro"/>
</dbReference>
<dbReference type="InterPro" id="IPR003583">
    <property type="entry name" value="Hlx-hairpin-Hlx_DNA-bd_motif"/>
</dbReference>
<accession>A0A9X2B6D8</accession>
<organism evidence="2 3">
    <name type="scientific">Acinetobacter sedimenti</name>
    <dbReference type="NCBI Taxonomy" id="2919922"/>
    <lineage>
        <taxon>Bacteria</taxon>
        <taxon>Pseudomonadati</taxon>
        <taxon>Pseudomonadota</taxon>
        <taxon>Gammaproteobacteria</taxon>
        <taxon>Moraxellales</taxon>
        <taxon>Moraxellaceae</taxon>
        <taxon>Acinetobacter</taxon>
    </lineage>
</organism>
<dbReference type="SUPFAM" id="SSF47781">
    <property type="entry name" value="RuvA domain 2-like"/>
    <property type="match status" value="1"/>
</dbReference>
<dbReference type="InterPro" id="IPR051675">
    <property type="entry name" value="Endo/Exo/Phosphatase_dom_1"/>
</dbReference>
<dbReference type="InterPro" id="IPR010994">
    <property type="entry name" value="RuvA_2-like"/>
</dbReference>
<dbReference type="PANTHER" id="PTHR21180:SF32">
    <property type="entry name" value="ENDONUCLEASE_EXONUCLEASE_PHOSPHATASE FAMILY DOMAIN-CONTAINING PROTEIN 1"/>
    <property type="match status" value="1"/>
</dbReference>
<dbReference type="NCBIfam" id="TIGR00426">
    <property type="entry name" value="competence protein ComEA helix-hairpin-helix repeat region"/>
    <property type="match status" value="1"/>
</dbReference>
<dbReference type="GO" id="GO:0015628">
    <property type="term" value="P:protein secretion by the type II secretion system"/>
    <property type="evidence" value="ECO:0007669"/>
    <property type="project" value="TreeGrafter"/>
</dbReference>
<comment type="caution">
    <text evidence="2">The sequence shown here is derived from an EMBL/GenBank/DDBJ whole genome shotgun (WGS) entry which is preliminary data.</text>
</comment>
<dbReference type="Gene3D" id="1.10.150.280">
    <property type="entry name" value="AF1531-like domain"/>
    <property type="match status" value="1"/>
</dbReference>
<dbReference type="GO" id="GO:0003677">
    <property type="term" value="F:DNA binding"/>
    <property type="evidence" value="ECO:0007669"/>
    <property type="project" value="InterPro"/>
</dbReference>
<dbReference type="AlphaFoldDB" id="A0A9X2B6D8"/>
<gene>
    <name evidence="2" type="ORF">MKI79_03600</name>
</gene>
<evidence type="ECO:0000313" key="3">
    <source>
        <dbReference type="Proteomes" id="UP001139701"/>
    </source>
</evidence>
<proteinExistence type="predicted"/>
<dbReference type="PANTHER" id="PTHR21180">
    <property type="entry name" value="ENDONUCLEASE/EXONUCLEASE/PHOSPHATASE FAMILY DOMAIN-CONTAINING PROTEIN 1"/>
    <property type="match status" value="1"/>
</dbReference>
<keyword evidence="3" id="KW-1185">Reference proteome</keyword>
<dbReference type="RefSeq" id="WP_241570701.1">
    <property type="nucleotide sequence ID" value="NZ_JAKUML010000004.1"/>
</dbReference>
<dbReference type="Pfam" id="PF12836">
    <property type="entry name" value="HHH_3"/>
    <property type="match status" value="1"/>
</dbReference>
<dbReference type="InterPro" id="IPR004509">
    <property type="entry name" value="Competence_ComEA_HhH"/>
</dbReference>
<dbReference type="Proteomes" id="UP001139701">
    <property type="component" value="Unassembled WGS sequence"/>
</dbReference>